<reference evidence="3" key="1">
    <citation type="submission" date="2020-07" db="EMBL/GenBank/DDBJ databases">
        <authorList>
            <person name="Pettersson B.M.F."/>
            <person name="Behra P.R.K."/>
            <person name="Ramesh M."/>
            <person name="Das S."/>
            <person name="Dasgupta S."/>
            <person name="Kirsebom L.A."/>
        </authorList>
    </citation>
    <scope>NUCLEOTIDE SEQUENCE</scope>
    <source>
        <strain evidence="3">DSM 44242</strain>
    </source>
</reference>
<dbReference type="GO" id="GO:0006032">
    <property type="term" value="P:chitin catabolic process"/>
    <property type="evidence" value="ECO:0007669"/>
    <property type="project" value="InterPro"/>
</dbReference>
<dbReference type="SUPFAM" id="SSF53955">
    <property type="entry name" value="Lysozyme-like"/>
    <property type="match status" value="1"/>
</dbReference>
<feature type="compositionally biased region" description="Basic and acidic residues" evidence="1">
    <location>
        <begin position="1"/>
        <end position="10"/>
    </location>
</feature>
<accession>A0AAW5TCU5</accession>
<name>A0AAW5TCU5_9MYCO</name>
<gene>
    <name evidence="3" type="ORF">H5P34_28815</name>
</gene>
<evidence type="ECO:0000256" key="1">
    <source>
        <dbReference type="SAM" id="MobiDB-lite"/>
    </source>
</evidence>
<reference evidence="3" key="2">
    <citation type="journal article" date="2022" name="BMC Genomics">
        <title>Comparative genome analysis of mycobacteria focusing on tRNA and non-coding RNA.</title>
        <authorList>
            <person name="Behra P.R.K."/>
            <person name="Pettersson B.M.F."/>
            <person name="Ramesh M."/>
            <person name="Das S."/>
            <person name="Dasgupta S."/>
            <person name="Kirsebom L.A."/>
        </authorList>
    </citation>
    <scope>NUCLEOTIDE SEQUENCE</scope>
    <source>
        <strain evidence="3">DSM 44242</strain>
    </source>
</reference>
<dbReference type="GO" id="GO:0004568">
    <property type="term" value="F:chitinase activity"/>
    <property type="evidence" value="ECO:0007669"/>
    <property type="project" value="InterPro"/>
</dbReference>
<sequence>MEEDVARGRIAESASARRRNRSGSPACEFSWRVASTTRSIRCQRSVCGSARFDAWEWTSGECIRSALGATIRAINGAQECDGRSPDQVQSRVHQYRRITNLLGIDPGDNLAC</sequence>
<dbReference type="EMBL" id="JACKVC010000024">
    <property type="protein sequence ID" value="MCV7392068.1"/>
    <property type="molecule type" value="Genomic_DNA"/>
</dbReference>
<evidence type="ECO:0000313" key="3">
    <source>
        <dbReference type="EMBL" id="MCV7392068.1"/>
    </source>
</evidence>
<proteinExistence type="predicted"/>
<feature type="domain" description="Glycoside hydrolase family 19 catalytic" evidence="2">
    <location>
        <begin position="67"/>
        <end position="112"/>
    </location>
</feature>
<dbReference type="Pfam" id="PF00182">
    <property type="entry name" value="Glyco_hydro_19"/>
    <property type="match status" value="1"/>
</dbReference>
<evidence type="ECO:0000259" key="2">
    <source>
        <dbReference type="Pfam" id="PF00182"/>
    </source>
</evidence>
<comment type="caution">
    <text evidence="3">The sequence shown here is derived from an EMBL/GenBank/DDBJ whole genome shotgun (WGS) entry which is preliminary data.</text>
</comment>
<evidence type="ECO:0000313" key="4">
    <source>
        <dbReference type="Proteomes" id="UP001141659"/>
    </source>
</evidence>
<protein>
    <recommendedName>
        <fullName evidence="2">Glycoside hydrolase family 19 catalytic domain-containing protein</fullName>
    </recommendedName>
</protein>
<organism evidence="3 4">
    <name type="scientific">Mycolicibacterium porcinum</name>
    <dbReference type="NCBI Taxonomy" id="39693"/>
    <lineage>
        <taxon>Bacteria</taxon>
        <taxon>Bacillati</taxon>
        <taxon>Actinomycetota</taxon>
        <taxon>Actinomycetes</taxon>
        <taxon>Mycobacteriales</taxon>
        <taxon>Mycobacteriaceae</taxon>
        <taxon>Mycolicibacterium</taxon>
    </lineage>
</organism>
<dbReference type="InterPro" id="IPR023346">
    <property type="entry name" value="Lysozyme-like_dom_sf"/>
</dbReference>
<dbReference type="InterPro" id="IPR000726">
    <property type="entry name" value="Glyco_hydro_19_cat"/>
</dbReference>
<dbReference type="GO" id="GO:0016998">
    <property type="term" value="P:cell wall macromolecule catabolic process"/>
    <property type="evidence" value="ECO:0007669"/>
    <property type="project" value="InterPro"/>
</dbReference>
<dbReference type="Proteomes" id="UP001141659">
    <property type="component" value="Unassembled WGS sequence"/>
</dbReference>
<dbReference type="Gene3D" id="1.10.530.10">
    <property type="match status" value="1"/>
</dbReference>
<feature type="region of interest" description="Disordered" evidence="1">
    <location>
        <begin position="1"/>
        <end position="24"/>
    </location>
</feature>
<dbReference type="AlphaFoldDB" id="A0AAW5TCU5"/>